<evidence type="ECO:0000259" key="3">
    <source>
        <dbReference type="PROSITE" id="PS50930"/>
    </source>
</evidence>
<dbReference type="PANTHER" id="PTHR37299">
    <property type="entry name" value="TRANSCRIPTIONAL REGULATOR-RELATED"/>
    <property type="match status" value="1"/>
</dbReference>
<dbReference type="InterPro" id="IPR001789">
    <property type="entry name" value="Sig_transdc_resp-reg_receiver"/>
</dbReference>
<feature type="domain" description="HTH LytTR-type" evidence="3">
    <location>
        <begin position="137"/>
        <end position="242"/>
    </location>
</feature>
<feature type="domain" description="Response regulatory" evidence="2">
    <location>
        <begin position="2"/>
        <end position="117"/>
    </location>
</feature>
<dbReference type="SMART" id="SM00850">
    <property type="entry name" value="LytTR"/>
    <property type="match status" value="1"/>
</dbReference>
<organism evidence="4 5">
    <name type="scientific">Limosilactobacillus walteri</name>
    <dbReference type="NCBI Taxonomy" id="2268022"/>
    <lineage>
        <taxon>Bacteria</taxon>
        <taxon>Bacillati</taxon>
        <taxon>Bacillota</taxon>
        <taxon>Bacilli</taxon>
        <taxon>Lactobacillales</taxon>
        <taxon>Lactobacillaceae</taxon>
        <taxon>Limosilactobacillus</taxon>
    </lineage>
</organism>
<dbReference type="InterPro" id="IPR046947">
    <property type="entry name" value="LytR-like"/>
</dbReference>
<accession>A0ABR8P7S3</accession>
<dbReference type="Proteomes" id="UP000704341">
    <property type="component" value="Unassembled WGS sequence"/>
</dbReference>
<comment type="caution">
    <text evidence="4">The sequence shown here is derived from an EMBL/GenBank/DDBJ whole genome shotgun (WGS) entry which is preliminary data.</text>
</comment>
<evidence type="ECO:0000256" key="1">
    <source>
        <dbReference type="PROSITE-ProRule" id="PRU00169"/>
    </source>
</evidence>
<dbReference type="PROSITE" id="PS50930">
    <property type="entry name" value="HTH_LYTTR"/>
    <property type="match status" value="1"/>
</dbReference>
<dbReference type="PROSITE" id="PS50110">
    <property type="entry name" value="RESPONSE_REGULATORY"/>
    <property type="match status" value="1"/>
</dbReference>
<dbReference type="GO" id="GO:0003677">
    <property type="term" value="F:DNA binding"/>
    <property type="evidence" value="ECO:0007669"/>
    <property type="project" value="UniProtKB-KW"/>
</dbReference>
<reference evidence="4 5" key="1">
    <citation type="submission" date="2018-07" db="EMBL/GenBank/DDBJ databases">
        <title>Phylogenomic Insights into understanding Host Adaptation of Lactobacillus reuteri by a novel species, Lactobacillus spp. M31.</title>
        <authorList>
            <person name="Sharma S."/>
            <person name="Patil P."/>
            <person name="Korpole S."/>
            <person name="Patil P.B."/>
        </authorList>
    </citation>
    <scope>NUCLEOTIDE SEQUENCE [LARGE SCALE GENOMIC DNA]</scope>
    <source>
        <strain evidence="4 5">M31</strain>
    </source>
</reference>
<keyword evidence="1" id="KW-0597">Phosphoprotein</keyword>
<dbReference type="SMART" id="SM00448">
    <property type="entry name" value="REC"/>
    <property type="match status" value="1"/>
</dbReference>
<evidence type="ECO:0000313" key="5">
    <source>
        <dbReference type="Proteomes" id="UP000704341"/>
    </source>
</evidence>
<dbReference type="EMBL" id="QORN01000022">
    <property type="protein sequence ID" value="MBD5806761.1"/>
    <property type="molecule type" value="Genomic_DNA"/>
</dbReference>
<dbReference type="SUPFAM" id="SSF52172">
    <property type="entry name" value="CheY-like"/>
    <property type="match status" value="1"/>
</dbReference>
<keyword evidence="5" id="KW-1185">Reference proteome</keyword>
<dbReference type="RefSeq" id="WP_191668146.1">
    <property type="nucleotide sequence ID" value="NZ_QORN01000022.1"/>
</dbReference>
<sequence length="242" mass="27574">MKVLLVDDEPLAREELHYLVQENNKVTEIIEAEGIQDAEEQIKNNQPDMVFLDIQLADGNGIAFAERIKKATNSRPHIVFATAYDQYAIKAFEADAVDYILKPFRAERINEAIERVAKLKPLSKTSANVERSYSPRLLIPNDERTIVLQKKRVLFIQASQGTLDIWTIDHHKITSKQTLANVLQQLDPRHFLQVHRSFVVNLDVVTELQPSFNHTYELTLSEGSKIPVSRSYVATTKRALGL</sequence>
<dbReference type="Pfam" id="PF00072">
    <property type="entry name" value="Response_reg"/>
    <property type="match status" value="1"/>
</dbReference>
<dbReference type="InterPro" id="IPR007492">
    <property type="entry name" value="LytTR_DNA-bd_dom"/>
</dbReference>
<dbReference type="Gene3D" id="2.20.25.10">
    <property type="match status" value="1"/>
</dbReference>
<dbReference type="InterPro" id="IPR011006">
    <property type="entry name" value="CheY-like_superfamily"/>
</dbReference>
<dbReference type="PANTHER" id="PTHR37299:SF1">
    <property type="entry name" value="STAGE 0 SPORULATION PROTEIN A HOMOLOG"/>
    <property type="match status" value="1"/>
</dbReference>
<keyword evidence="4" id="KW-0238">DNA-binding</keyword>
<name>A0ABR8P7S3_9LACO</name>
<evidence type="ECO:0000313" key="4">
    <source>
        <dbReference type="EMBL" id="MBD5806761.1"/>
    </source>
</evidence>
<feature type="modified residue" description="4-aspartylphosphate" evidence="1">
    <location>
        <position position="53"/>
    </location>
</feature>
<evidence type="ECO:0000259" key="2">
    <source>
        <dbReference type="PROSITE" id="PS50110"/>
    </source>
</evidence>
<dbReference type="Pfam" id="PF04397">
    <property type="entry name" value="LytTR"/>
    <property type="match status" value="1"/>
</dbReference>
<protein>
    <submittedName>
        <fullName evidence="4">DNA-binding response regulator</fullName>
    </submittedName>
</protein>
<proteinExistence type="predicted"/>
<dbReference type="Gene3D" id="3.40.50.2300">
    <property type="match status" value="1"/>
</dbReference>
<gene>
    <name evidence="4" type="ORF">DTK66_06490</name>
</gene>
<dbReference type="Gene3D" id="2.40.50.40">
    <property type="match status" value="1"/>
</dbReference>